<keyword evidence="3 12" id="KW-1134">Transmembrane beta strand</keyword>
<organism evidence="17 18">
    <name type="scientific">Emticicia soli</name>
    <dbReference type="NCBI Taxonomy" id="2027878"/>
    <lineage>
        <taxon>Bacteria</taxon>
        <taxon>Pseudomonadati</taxon>
        <taxon>Bacteroidota</taxon>
        <taxon>Cytophagia</taxon>
        <taxon>Cytophagales</taxon>
        <taxon>Leadbetterellaceae</taxon>
        <taxon>Emticicia</taxon>
    </lineage>
</organism>
<proteinExistence type="inferred from homology"/>
<accession>A0ABW5JC72</accession>
<reference evidence="18" key="1">
    <citation type="journal article" date="2019" name="Int. J. Syst. Evol. Microbiol.">
        <title>The Global Catalogue of Microorganisms (GCM) 10K type strain sequencing project: providing services to taxonomists for standard genome sequencing and annotation.</title>
        <authorList>
            <consortium name="The Broad Institute Genomics Platform"/>
            <consortium name="The Broad Institute Genome Sequencing Center for Infectious Disease"/>
            <person name="Wu L."/>
            <person name="Ma J."/>
        </authorList>
    </citation>
    <scope>NUCLEOTIDE SEQUENCE [LARGE SCALE GENOMIC DNA]</scope>
    <source>
        <strain evidence="18">KCTC 52344</strain>
    </source>
</reference>
<evidence type="ECO:0000256" key="12">
    <source>
        <dbReference type="PROSITE-ProRule" id="PRU01360"/>
    </source>
</evidence>
<dbReference type="InterPro" id="IPR039426">
    <property type="entry name" value="TonB-dep_rcpt-like"/>
</dbReference>
<keyword evidence="10 12" id="KW-0472">Membrane</keyword>
<evidence type="ECO:0000259" key="15">
    <source>
        <dbReference type="Pfam" id="PF00593"/>
    </source>
</evidence>
<evidence type="ECO:0000256" key="13">
    <source>
        <dbReference type="RuleBase" id="RU003357"/>
    </source>
</evidence>
<sequence>MKKLTKNVLCILLTSVPKTLRKTFSTTAFLLFFVSIAFAQEDSARISELNEVVVKSTRANEKTGMAFTNVYKRDIKKQNLGQDLPFLLNQLPSVVVSSDAGAGVGYTGIRIRGSDPTRINVTLNGVPYNDSESQGTFWVNMPDFASSVQSIQVQRGVGTSTNGAGAFGASLNISTLGYEREAFGETNFTYGSFNTMKANIMASTGLLNNHFVVDARLSKLSSDGYIDRASSDLKSFYVSAGYYNKSNFVRLNVFSGKEVTYQAWEGVPERLLKSNRTFNPYTYPNQVDNYQQDNYQLISSFKLSEKWTFNPTLHYTRGKGYYEQFREMDELANYKLPVSAIGGDTITHSDLVRRKWLDNHFYGITYSFDYQSNKKLSANIGGAWNKYDGDHYGEVIWTKFALTPSNDYRWYESRSIKTDFNIFAKAFYQVTDKFNLFGDVQYRTVSYDMNGIADKLQDITRQTSFQFVNPKLGLNYQLSNQASFYASYAVGNKEPNRTDFIDNVKVPKPEHLEDLEAGYRWANQTLSFDANFYYMNYRNQLVLTGQVNGVGEAIRVNVPKSYRAGIELVANWKFASQWRLNANATFSQNKIRNFSETIVNYDGDADRVNQFAKTDISFSPNVIAGGQLSYSPLKNLEFAWLPKYVGKQYMDNTSDENRKLNAFFVNDLRANYTINPKIVKEITFSLLANNILNHLYEANGYTYSYIYGQQVVTENFYYPQAGTNFLLAVRVKL</sequence>
<name>A0ABW5JC72_9BACT</name>
<dbReference type="PANTHER" id="PTHR32552">
    <property type="entry name" value="FERRICHROME IRON RECEPTOR-RELATED"/>
    <property type="match status" value="1"/>
</dbReference>
<evidence type="ECO:0000256" key="2">
    <source>
        <dbReference type="ARBA" id="ARBA00022448"/>
    </source>
</evidence>
<keyword evidence="8" id="KW-0406">Ion transport</keyword>
<keyword evidence="17" id="KW-0675">Receptor</keyword>
<feature type="domain" description="TonB-dependent receptor plug" evidence="16">
    <location>
        <begin position="61"/>
        <end position="169"/>
    </location>
</feature>
<gene>
    <name evidence="17" type="ORF">ACFSR2_21040</name>
</gene>
<dbReference type="InterPro" id="IPR036942">
    <property type="entry name" value="Beta-barrel_TonB_sf"/>
</dbReference>
<feature type="domain" description="TonB-dependent receptor-like beta-barrel" evidence="15">
    <location>
        <begin position="260"/>
        <end position="691"/>
    </location>
</feature>
<evidence type="ECO:0000256" key="1">
    <source>
        <dbReference type="ARBA" id="ARBA00004571"/>
    </source>
</evidence>
<evidence type="ECO:0000256" key="8">
    <source>
        <dbReference type="ARBA" id="ARBA00023065"/>
    </source>
</evidence>
<comment type="caution">
    <text evidence="17">The sequence shown here is derived from an EMBL/GenBank/DDBJ whole genome shotgun (WGS) entry which is preliminary data.</text>
</comment>
<keyword evidence="7" id="KW-0408">Iron</keyword>
<feature type="signal peptide" evidence="14">
    <location>
        <begin position="1"/>
        <end position="39"/>
    </location>
</feature>
<dbReference type="PROSITE" id="PS52016">
    <property type="entry name" value="TONB_DEPENDENT_REC_3"/>
    <property type="match status" value="1"/>
</dbReference>
<keyword evidence="11 12" id="KW-0998">Cell outer membrane</keyword>
<evidence type="ECO:0000313" key="17">
    <source>
        <dbReference type="EMBL" id="MFD2523396.1"/>
    </source>
</evidence>
<dbReference type="Pfam" id="PF07715">
    <property type="entry name" value="Plug"/>
    <property type="match status" value="1"/>
</dbReference>
<protein>
    <submittedName>
        <fullName evidence="17">TonB-dependent receptor</fullName>
    </submittedName>
</protein>
<evidence type="ECO:0000256" key="11">
    <source>
        <dbReference type="ARBA" id="ARBA00023237"/>
    </source>
</evidence>
<dbReference type="Gene3D" id="2.170.130.10">
    <property type="entry name" value="TonB-dependent receptor, plug domain"/>
    <property type="match status" value="1"/>
</dbReference>
<evidence type="ECO:0000313" key="18">
    <source>
        <dbReference type="Proteomes" id="UP001597510"/>
    </source>
</evidence>
<evidence type="ECO:0000256" key="10">
    <source>
        <dbReference type="ARBA" id="ARBA00023136"/>
    </source>
</evidence>
<keyword evidence="4" id="KW-0410">Iron transport</keyword>
<keyword evidence="2 12" id="KW-0813">Transport</keyword>
<evidence type="ECO:0000256" key="3">
    <source>
        <dbReference type="ARBA" id="ARBA00022452"/>
    </source>
</evidence>
<evidence type="ECO:0000256" key="5">
    <source>
        <dbReference type="ARBA" id="ARBA00022692"/>
    </source>
</evidence>
<keyword evidence="5 12" id="KW-0812">Transmembrane</keyword>
<evidence type="ECO:0000256" key="9">
    <source>
        <dbReference type="ARBA" id="ARBA00023077"/>
    </source>
</evidence>
<dbReference type="Pfam" id="PF00593">
    <property type="entry name" value="TonB_dep_Rec_b-barrel"/>
    <property type="match status" value="1"/>
</dbReference>
<dbReference type="Proteomes" id="UP001597510">
    <property type="component" value="Unassembled WGS sequence"/>
</dbReference>
<keyword evidence="6 14" id="KW-0732">Signal</keyword>
<evidence type="ECO:0000256" key="14">
    <source>
        <dbReference type="SAM" id="SignalP"/>
    </source>
</evidence>
<evidence type="ECO:0000256" key="6">
    <source>
        <dbReference type="ARBA" id="ARBA00022729"/>
    </source>
</evidence>
<dbReference type="RefSeq" id="WP_340233142.1">
    <property type="nucleotide sequence ID" value="NZ_JBBEWC010000001.1"/>
</dbReference>
<dbReference type="Gene3D" id="2.40.170.20">
    <property type="entry name" value="TonB-dependent receptor, beta-barrel domain"/>
    <property type="match status" value="1"/>
</dbReference>
<dbReference type="InterPro" id="IPR012910">
    <property type="entry name" value="Plug_dom"/>
</dbReference>
<dbReference type="InterPro" id="IPR037066">
    <property type="entry name" value="Plug_dom_sf"/>
</dbReference>
<evidence type="ECO:0000256" key="7">
    <source>
        <dbReference type="ARBA" id="ARBA00023004"/>
    </source>
</evidence>
<keyword evidence="9 13" id="KW-0798">TonB box</keyword>
<feature type="chain" id="PRO_5047187750" evidence="14">
    <location>
        <begin position="40"/>
        <end position="733"/>
    </location>
</feature>
<dbReference type="EMBL" id="JBHULC010000038">
    <property type="protein sequence ID" value="MFD2523396.1"/>
    <property type="molecule type" value="Genomic_DNA"/>
</dbReference>
<comment type="subcellular location">
    <subcellularLocation>
        <location evidence="1 12">Cell outer membrane</location>
        <topology evidence="1 12">Multi-pass membrane protein</topology>
    </subcellularLocation>
</comment>
<evidence type="ECO:0000256" key="4">
    <source>
        <dbReference type="ARBA" id="ARBA00022496"/>
    </source>
</evidence>
<dbReference type="PANTHER" id="PTHR32552:SF68">
    <property type="entry name" value="FERRICHROME OUTER MEMBRANE TRANSPORTER_PHAGE RECEPTOR"/>
    <property type="match status" value="1"/>
</dbReference>
<dbReference type="SUPFAM" id="SSF56935">
    <property type="entry name" value="Porins"/>
    <property type="match status" value="1"/>
</dbReference>
<dbReference type="InterPro" id="IPR000531">
    <property type="entry name" value="Beta-barrel_TonB"/>
</dbReference>
<keyword evidence="18" id="KW-1185">Reference proteome</keyword>
<evidence type="ECO:0000259" key="16">
    <source>
        <dbReference type="Pfam" id="PF07715"/>
    </source>
</evidence>
<comment type="similarity">
    <text evidence="12 13">Belongs to the TonB-dependent receptor family.</text>
</comment>